<dbReference type="PROSITE" id="PS00105">
    <property type="entry name" value="AA_TRANSFER_CLASS_1"/>
    <property type="match status" value="1"/>
</dbReference>
<keyword evidence="4 6" id="KW-0808">Transferase</keyword>
<name>A0ABR5NEZ2_BRECH</name>
<dbReference type="InterPro" id="IPR015424">
    <property type="entry name" value="PyrdxlP-dep_Trfase"/>
</dbReference>
<dbReference type="InterPro" id="IPR050596">
    <property type="entry name" value="AspAT/PAT-like"/>
</dbReference>
<evidence type="ECO:0000313" key="9">
    <source>
        <dbReference type="Proteomes" id="UP000051063"/>
    </source>
</evidence>
<dbReference type="NCBIfam" id="NF005817">
    <property type="entry name" value="PRK07683.1"/>
    <property type="match status" value="1"/>
</dbReference>
<evidence type="ECO:0000256" key="3">
    <source>
        <dbReference type="ARBA" id="ARBA00022576"/>
    </source>
</evidence>
<dbReference type="Gene3D" id="3.90.1150.10">
    <property type="entry name" value="Aspartate Aminotransferase, domain 1"/>
    <property type="match status" value="1"/>
</dbReference>
<dbReference type="InterPro" id="IPR015422">
    <property type="entry name" value="PyrdxlP-dep_Trfase_small"/>
</dbReference>
<evidence type="ECO:0000256" key="4">
    <source>
        <dbReference type="ARBA" id="ARBA00022679"/>
    </source>
</evidence>
<dbReference type="Pfam" id="PF00155">
    <property type="entry name" value="Aminotran_1_2"/>
    <property type="match status" value="1"/>
</dbReference>
<evidence type="ECO:0000256" key="1">
    <source>
        <dbReference type="ARBA" id="ARBA00001933"/>
    </source>
</evidence>
<dbReference type="Gene3D" id="3.40.640.10">
    <property type="entry name" value="Type I PLP-dependent aspartate aminotransferase-like (Major domain)"/>
    <property type="match status" value="1"/>
</dbReference>
<dbReference type="CDD" id="cd00609">
    <property type="entry name" value="AAT_like"/>
    <property type="match status" value="1"/>
</dbReference>
<dbReference type="InterPro" id="IPR004838">
    <property type="entry name" value="NHTrfase_class1_PyrdxlP-BS"/>
</dbReference>
<dbReference type="RefSeq" id="WP_055744297.1">
    <property type="nucleotide sequence ID" value="NZ_LJJB01000007.1"/>
</dbReference>
<evidence type="ECO:0000259" key="7">
    <source>
        <dbReference type="Pfam" id="PF00155"/>
    </source>
</evidence>
<keyword evidence="3 6" id="KW-0032">Aminotransferase</keyword>
<dbReference type="EMBL" id="LJJB01000007">
    <property type="protein sequence ID" value="KQL49964.1"/>
    <property type="molecule type" value="Genomic_DNA"/>
</dbReference>
<comment type="similarity">
    <text evidence="2 6">Belongs to the class-I pyridoxal-phosphate-dependent aminotransferase family.</text>
</comment>
<proteinExistence type="inferred from homology"/>
<feature type="domain" description="Aminotransferase class I/classII large" evidence="7">
    <location>
        <begin position="29"/>
        <end position="376"/>
    </location>
</feature>
<evidence type="ECO:0000256" key="5">
    <source>
        <dbReference type="ARBA" id="ARBA00022898"/>
    </source>
</evidence>
<evidence type="ECO:0000313" key="8">
    <source>
        <dbReference type="EMBL" id="KQL49964.1"/>
    </source>
</evidence>
<dbReference type="Proteomes" id="UP000051063">
    <property type="component" value="Unassembled WGS sequence"/>
</dbReference>
<reference evidence="8 9" key="1">
    <citation type="submission" date="2015-09" db="EMBL/GenBank/DDBJ databases">
        <title>Genome sequencing project for genomic taxonomy and phylogenomics of Bacillus-like bacteria.</title>
        <authorList>
            <person name="Liu B."/>
            <person name="Wang J."/>
            <person name="Zhu Y."/>
            <person name="Liu G."/>
            <person name="Chen Q."/>
            <person name="Chen Z."/>
            <person name="Lan J."/>
            <person name="Che J."/>
            <person name="Ge C."/>
            <person name="Shi H."/>
            <person name="Pan Z."/>
            <person name="Liu X."/>
        </authorList>
    </citation>
    <scope>NUCLEOTIDE SEQUENCE [LARGE SCALE GENOMIC DNA]</scope>
    <source>
        <strain evidence="8 9">DSM 8552</strain>
    </source>
</reference>
<dbReference type="EC" id="2.6.1.-" evidence="6"/>
<evidence type="ECO:0000256" key="2">
    <source>
        <dbReference type="ARBA" id="ARBA00007441"/>
    </source>
</evidence>
<dbReference type="InterPro" id="IPR004839">
    <property type="entry name" value="Aminotransferase_I/II_large"/>
</dbReference>
<dbReference type="SUPFAM" id="SSF53383">
    <property type="entry name" value="PLP-dependent transferases"/>
    <property type="match status" value="1"/>
</dbReference>
<gene>
    <name evidence="8" type="ORF">AN963_09875</name>
</gene>
<comment type="caution">
    <text evidence="8">The sequence shown here is derived from an EMBL/GenBank/DDBJ whole genome shotgun (WGS) entry which is preliminary data.</text>
</comment>
<dbReference type="PANTHER" id="PTHR46383:SF4">
    <property type="entry name" value="AMINOTRANSFERASE"/>
    <property type="match status" value="1"/>
</dbReference>
<sequence>MEHLIHQRVKDMQITGIRRFSDVVAQHQDVVSLTIGEPDFPTPDYIKQAGELAIRQNKTGYTHIAGLLELREAAGHFLQQQYGLTYDPISEIIITNGATEAIAAAMRTILDEGSEVILPGPVYPGYEPVISLCGAVPVYIDTRDTDFLVTAEMIQAKITDKTRCIVLAYPSNPTGSVLDEQCVREIAELLSDKDIFVLSDEIYSELTYEKNHFSIGSIPCMRNKTITINGLSKSHAMTGWRIGLLCGPAYLAKEMLKVHQYNVICPSAVSQFAALAALQTDHDCTESMKAAYRERRDYVYDRLIAMGMDVAKPAGTFYMFPSIRKFQLPSQEFALQLLEQAKVAVVPGDAFSEMGEGYIRISYSYSMEKLEAALNRMETFLQLLAERLKESS</sequence>
<protein>
    <recommendedName>
        <fullName evidence="6">Aminotransferase</fullName>
        <ecNumber evidence="6">2.6.1.-</ecNumber>
    </recommendedName>
</protein>
<keyword evidence="9" id="KW-1185">Reference proteome</keyword>
<dbReference type="InterPro" id="IPR015421">
    <property type="entry name" value="PyrdxlP-dep_Trfase_major"/>
</dbReference>
<organism evidence="8 9">
    <name type="scientific">Brevibacillus choshinensis</name>
    <dbReference type="NCBI Taxonomy" id="54911"/>
    <lineage>
        <taxon>Bacteria</taxon>
        <taxon>Bacillati</taxon>
        <taxon>Bacillota</taxon>
        <taxon>Bacilli</taxon>
        <taxon>Bacillales</taxon>
        <taxon>Paenibacillaceae</taxon>
        <taxon>Brevibacillus</taxon>
    </lineage>
</organism>
<keyword evidence="5" id="KW-0663">Pyridoxal phosphate</keyword>
<dbReference type="PANTHER" id="PTHR46383">
    <property type="entry name" value="ASPARTATE AMINOTRANSFERASE"/>
    <property type="match status" value="1"/>
</dbReference>
<evidence type="ECO:0000256" key="6">
    <source>
        <dbReference type="RuleBase" id="RU000481"/>
    </source>
</evidence>
<dbReference type="GO" id="GO:0008483">
    <property type="term" value="F:transaminase activity"/>
    <property type="evidence" value="ECO:0007669"/>
    <property type="project" value="UniProtKB-KW"/>
</dbReference>
<accession>A0ABR5NEZ2</accession>
<comment type="cofactor">
    <cofactor evidence="1 6">
        <name>pyridoxal 5'-phosphate</name>
        <dbReference type="ChEBI" id="CHEBI:597326"/>
    </cofactor>
</comment>